<feature type="compositionally biased region" description="Basic residues" evidence="1">
    <location>
        <begin position="279"/>
        <end position="299"/>
    </location>
</feature>
<dbReference type="InterPro" id="IPR036397">
    <property type="entry name" value="RNaseH_sf"/>
</dbReference>
<protein>
    <submittedName>
        <fullName evidence="2">Uncharacterized protein</fullName>
    </submittedName>
</protein>
<feature type="region of interest" description="Disordered" evidence="1">
    <location>
        <begin position="275"/>
        <end position="306"/>
    </location>
</feature>
<keyword evidence="3" id="KW-1185">Reference proteome</keyword>
<dbReference type="Proteomes" id="UP001285441">
    <property type="component" value="Unassembled WGS sequence"/>
</dbReference>
<evidence type="ECO:0000313" key="2">
    <source>
        <dbReference type="EMBL" id="KAK3372097.1"/>
    </source>
</evidence>
<reference evidence="2" key="2">
    <citation type="submission" date="2023-06" db="EMBL/GenBank/DDBJ databases">
        <authorList>
            <consortium name="Lawrence Berkeley National Laboratory"/>
            <person name="Haridas S."/>
            <person name="Hensen N."/>
            <person name="Bonometti L."/>
            <person name="Westerberg I."/>
            <person name="Brannstrom I.O."/>
            <person name="Guillou S."/>
            <person name="Cros-Aarteil S."/>
            <person name="Calhoun S."/>
            <person name="Kuo A."/>
            <person name="Mondo S."/>
            <person name="Pangilinan J."/>
            <person name="Riley R."/>
            <person name="LaButti K."/>
            <person name="Andreopoulos B."/>
            <person name="Lipzen A."/>
            <person name="Chen C."/>
            <person name="Yanf M."/>
            <person name="Daum C."/>
            <person name="Ng V."/>
            <person name="Clum A."/>
            <person name="Steindorff A."/>
            <person name="Ohm R."/>
            <person name="Martin F."/>
            <person name="Silar P."/>
            <person name="Natvig D."/>
            <person name="Lalanne C."/>
            <person name="Gautier V."/>
            <person name="Ament-velasquez S.L."/>
            <person name="Kruys A."/>
            <person name="Hutchinson M.I."/>
            <person name="Powell A.J."/>
            <person name="Barry K."/>
            <person name="Miller A.N."/>
            <person name="Grigoriev I.V."/>
            <person name="Debuchy R."/>
            <person name="Gladieux P."/>
            <person name="Thoren M.H."/>
            <person name="Johannesson H."/>
        </authorList>
    </citation>
    <scope>NUCLEOTIDE SEQUENCE</scope>
    <source>
        <strain evidence="2">CBS 232.78</strain>
    </source>
</reference>
<feature type="region of interest" description="Disordered" evidence="1">
    <location>
        <begin position="1"/>
        <end position="47"/>
    </location>
</feature>
<gene>
    <name evidence="2" type="ORF">B0H63DRAFT_526960</name>
</gene>
<accession>A0AAE0K9L3</accession>
<dbReference type="InterPro" id="IPR012337">
    <property type="entry name" value="RNaseH-like_sf"/>
</dbReference>
<dbReference type="GO" id="GO:0003676">
    <property type="term" value="F:nucleic acid binding"/>
    <property type="evidence" value="ECO:0007669"/>
    <property type="project" value="InterPro"/>
</dbReference>
<dbReference type="SUPFAM" id="SSF53098">
    <property type="entry name" value="Ribonuclease H-like"/>
    <property type="match status" value="1"/>
</dbReference>
<organism evidence="2 3">
    <name type="scientific">Podospora didyma</name>
    <dbReference type="NCBI Taxonomy" id="330526"/>
    <lineage>
        <taxon>Eukaryota</taxon>
        <taxon>Fungi</taxon>
        <taxon>Dikarya</taxon>
        <taxon>Ascomycota</taxon>
        <taxon>Pezizomycotina</taxon>
        <taxon>Sordariomycetes</taxon>
        <taxon>Sordariomycetidae</taxon>
        <taxon>Sordariales</taxon>
        <taxon>Podosporaceae</taxon>
        <taxon>Podospora</taxon>
    </lineage>
</organism>
<comment type="caution">
    <text evidence="2">The sequence shown here is derived from an EMBL/GenBank/DDBJ whole genome shotgun (WGS) entry which is preliminary data.</text>
</comment>
<evidence type="ECO:0000256" key="1">
    <source>
        <dbReference type="SAM" id="MobiDB-lite"/>
    </source>
</evidence>
<dbReference type="AlphaFoldDB" id="A0AAE0K9L3"/>
<evidence type="ECO:0000313" key="3">
    <source>
        <dbReference type="Proteomes" id="UP001285441"/>
    </source>
</evidence>
<sequence length="306" mass="35082">MSATASTKRAREGCDDDDDEPVAQRVKMDPEVPDYNTGSPDQPTWDPTCPPTLGIDPRLQEWAEEWRSFNGEICHLGRYEAIQDGEKAKKPSLADLPQYTPKRSAVPGGCGVVYREPLINEGYRSKSYCGHFYSVAHTEMCAVAESLDIAIALIDEHKPESSEVLVFTDSTSVIKAIDQAGEEPEYYTWQYAHLRPIVRAIVWQSHYLSERGCKVYLNWLPRCSTFLSWLADEAARRWIVYSDFQSRAQEESIANTLHAEIEEIAAEYERDPPNSNRARWYRNHTAKRSKRNRKHKNRNKNLQGEL</sequence>
<dbReference type="EMBL" id="JAULSW010000008">
    <property type="protein sequence ID" value="KAK3372097.1"/>
    <property type="molecule type" value="Genomic_DNA"/>
</dbReference>
<proteinExistence type="predicted"/>
<dbReference type="Gene3D" id="3.30.420.10">
    <property type="entry name" value="Ribonuclease H-like superfamily/Ribonuclease H"/>
    <property type="match status" value="1"/>
</dbReference>
<reference evidence="2" key="1">
    <citation type="journal article" date="2023" name="Mol. Phylogenet. Evol.">
        <title>Genome-scale phylogeny and comparative genomics of the fungal order Sordariales.</title>
        <authorList>
            <person name="Hensen N."/>
            <person name="Bonometti L."/>
            <person name="Westerberg I."/>
            <person name="Brannstrom I.O."/>
            <person name="Guillou S."/>
            <person name="Cros-Aarteil S."/>
            <person name="Calhoun S."/>
            <person name="Haridas S."/>
            <person name="Kuo A."/>
            <person name="Mondo S."/>
            <person name="Pangilinan J."/>
            <person name="Riley R."/>
            <person name="LaButti K."/>
            <person name="Andreopoulos B."/>
            <person name="Lipzen A."/>
            <person name="Chen C."/>
            <person name="Yan M."/>
            <person name="Daum C."/>
            <person name="Ng V."/>
            <person name="Clum A."/>
            <person name="Steindorff A."/>
            <person name="Ohm R.A."/>
            <person name="Martin F."/>
            <person name="Silar P."/>
            <person name="Natvig D.O."/>
            <person name="Lalanne C."/>
            <person name="Gautier V."/>
            <person name="Ament-Velasquez S.L."/>
            <person name="Kruys A."/>
            <person name="Hutchinson M.I."/>
            <person name="Powell A.J."/>
            <person name="Barry K."/>
            <person name="Miller A.N."/>
            <person name="Grigoriev I.V."/>
            <person name="Debuchy R."/>
            <person name="Gladieux P."/>
            <person name="Hiltunen Thoren M."/>
            <person name="Johannesson H."/>
        </authorList>
    </citation>
    <scope>NUCLEOTIDE SEQUENCE</scope>
    <source>
        <strain evidence="2">CBS 232.78</strain>
    </source>
</reference>
<name>A0AAE0K9L3_9PEZI</name>